<protein>
    <submittedName>
        <fullName evidence="2">Uncharacterized protein</fullName>
    </submittedName>
</protein>
<dbReference type="EMBL" id="HBUF01439335">
    <property type="protein sequence ID" value="CAG6742778.1"/>
    <property type="molecule type" value="Transcribed_RNA"/>
</dbReference>
<proteinExistence type="predicted"/>
<dbReference type="AlphaFoldDB" id="A0A8D8Z835"/>
<evidence type="ECO:0000256" key="1">
    <source>
        <dbReference type="SAM" id="SignalP"/>
    </source>
</evidence>
<evidence type="ECO:0000313" key="2">
    <source>
        <dbReference type="EMBL" id="CAG6742778.1"/>
    </source>
</evidence>
<name>A0A8D8Z835_9HEMI</name>
<sequence length="166" mass="18971">MFTSNVLSKCVATTVLSLVVLETSMVHLSWVEVSVVESMDPLLHLPMSTLLDPSTVYLTLQAQAVTQRLTQDILQVLLVHTPNRRQRLFLLPRHLFLTLQTPLPPPLRNPLLAVYQNMKYTCTPLPCQDMVLPIRQSRGKELSLRREAILSLWEEDQGPWKCSQMI</sequence>
<feature type="signal peptide" evidence="1">
    <location>
        <begin position="1"/>
        <end position="17"/>
    </location>
</feature>
<accession>A0A8D8Z835</accession>
<reference evidence="2" key="1">
    <citation type="submission" date="2021-05" db="EMBL/GenBank/DDBJ databases">
        <authorList>
            <person name="Alioto T."/>
            <person name="Alioto T."/>
            <person name="Gomez Garrido J."/>
        </authorList>
    </citation>
    <scope>NUCLEOTIDE SEQUENCE</scope>
</reference>
<organism evidence="2">
    <name type="scientific">Cacopsylla melanoneura</name>
    <dbReference type="NCBI Taxonomy" id="428564"/>
    <lineage>
        <taxon>Eukaryota</taxon>
        <taxon>Metazoa</taxon>
        <taxon>Ecdysozoa</taxon>
        <taxon>Arthropoda</taxon>
        <taxon>Hexapoda</taxon>
        <taxon>Insecta</taxon>
        <taxon>Pterygota</taxon>
        <taxon>Neoptera</taxon>
        <taxon>Paraneoptera</taxon>
        <taxon>Hemiptera</taxon>
        <taxon>Sternorrhyncha</taxon>
        <taxon>Psylloidea</taxon>
        <taxon>Psyllidae</taxon>
        <taxon>Psyllinae</taxon>
        <taxon>Cacopsylla</taxon>
    </lineage>
</organism>
<feature type="chain" id="PRO_5034590393" evidence="1">
    <location>
        <begin position="18"/>
        <end position="166"/>
    </location>
</feature>
<keyword evidence="1" id="KW-0732">Signal</keyword>